<dbReference type="EMBL" id="JAABLM010000011">
    <property type="protein sequence ID" value="NBL65544.1"/>
    <property type="molecule type" value="Genomic_DNA"/>
</dbReference>
<feature type="transmembrane region" description="Helical" evidence="7">
    <location>
        <begin position="85"/>
        <end position="108"/>
    </location>
</feature>
<protein>
    <submittedName>
        <fullName evidence="9">Heme-copper oxidase subunit III</fullName>
    </submittedName>
</protein>
<feature type="transmembrane region" description="Helical" evidence="7">
    <location>
        <begin position="20"/>
        <end position="39"/>
    </location>
</feature>
<evidence type="ECO:0000256" key="1">
    <source>
        <dbReference type="ARBA" id="ARBA00004141"/>
    </source>
</evidence>
<feature type="transmembrane region" description="Helical" evidence="7">
    <location>
        <begin position="51"/>
        <end position="73"/>
    </location>
</feature>
<evidence type="ECO:0000313" key="9">
    <source>
        <dbReference type="EMBL" id="NBL65544.1"/>
    </source>
</evidence>
<comment type="subcellular location">
    <subcellularLocation>
        <location evidence="6">Cell membrane</location>
        <topology evidence="6">Multi-pass membrane protein</topology>
    </subcellularLocation>
    <subcellularLocation>
        <location evidence="1">Membrane</location>
        <topology evidence="1">Multi-pass membrane protein</topology>
    </subcellularLocation>
</comment>
<dbReference type="SUPFAM" id="SSF81452">
    <property type="entry name" value="Cytochrome c oxidase subunit III-like"/>
    <property type="match status" value="1"/>
</dbReference>
<evidence type="ECO:0000313" key="10">
    <source>
        <dbReference type="Proteomes" id="UP000798602"/>
    </source>
</evidence>
<keyword evidence="4 7" id="KW-1133">Transmembrane helix</keyword>
<comment type="similarity">
    <text evidence="2 6">Belongs to the cytochrome c oxidase subunit 3 family.</text>
</comment>
<dbReference type="InterPro" id="IPR013833">
    <property type="entry name" value="Cyt_c_oxidase_su3_a-hlx"/>
</dbReference>
<sequence>MVMSIEEHNERKAKSYKIMLWIAMVSMTMMFAGLTSAYVVSASRADWLKDFVLPSSFTISTIVMIASSLTFHFAKKAIQNNNRSLTTILLFTTLILGLLFVNFQLNGFEQMIAMGLNPTGPTSTVTTSFIYVVVLAHFAHLFGGIISLLIVIYNHFKQKYNSTQTTGIELSAMFWHFLDFLWLYLFLFLYFFK</sequence>
<evidence type="ECO:0000256" key="3">
    <source>
        <dbReference type="ARBA" id="ARBA00022692"/>
    </source>
</evidence>
<feature type="transmembrane region" description="Helical" evidence="7">
    <location>
        <begin position="128"/>
        <end position="153"/>
    </location>
</feature>
<dbReference type="Gene3D" id="1.20.120.80">
    <property type="entry name" value="Cytochrome c oxidase, subunit III, four-helix bundle"/>
    <property type="match status" value="1"/>
</dbReference>
<accession>A0ABW9ZA04</accession>
<dbReference type="PROSITE" id="PS50253">
    <property type="entry name" value="COX3"/>
    <property type="match status" value="1"/>
</dbReference>
<dbReference type="PANTHER" id="PTHR11403:SF10">
    <property type="entry name" value="CYTOCHROME C OXIDASE"/>
    <property type="match status" value="1"/>
</dbReference>
<comment type="caution">
    <text evidence="9">The sequence shown here is derived from an EMBL/GenBank/DDBJ whole genome shotgun (WGS) entry which is preliminary data.</text>
</comment>
<dbReference type="InterPro" id="IPR000298">
    <property type="entry name" value="Cyt_c_oxidase-like_su3"/>
</dbReference>
<feature type="transmembrane region" description="Helical" evidence="7">
    <location>
        <begin position="174"/>
        <end position="192"/>
    </location>
</feature>
<keyword evidence="10" id="KW-1185">Reference proteome</keyword>
<dbReference type="RefSeq" id="WP_166537364.1">
    <property type="nucleotide sequence ID" value="NZ_JAABLM010000011.1"/>
</dbReference>
<proteinExistence type="inferred from homology"/>
<dbReference type="InterPro" id="IPR024791">
    <property type="entry name" value="Cyt_c/ubiquinol_Oxase_su3"/>
</dbReference>
<dbReference type="PANTHER" id="PTHR11403">
    <property type="entry name" value="CYTOCHROME C OXIDASE SUBUNIT III"/>
    <property type="match status" value="1"/>
</dbReference>
<evidence type="ECO:0000256" key="7">
    <source>
        <dbReference type="SAM" id="Phobius"/>
    </source>
</evidence>
<reference evidence="10" key="1">
    <citation type="submission" date="2020-01" db="EMBL/GenBank/DDBJ databases">
        <title>Sphingomonas sp. strain CSW-10.</title>
        <authorList>
            <person name="Chen W.-M."/>
        </authorList>
    </citation>
    <scope>NUCLEOTIDE SEQUENCE [LARGE SCALE GENOMIC DNA]</scope>
    <source>
        <strain evidence="10">NST-5</strain>
    </source>
</reference>
<evidence type="ECO:0000256" key="5">
    <source>
        <dbReference type="ARBA" id="ARBA00023136"/>
    </source>
</evidence>
<keyword evidence="3 6" id="KW-0812">Transmembrane</keyword>
<dbReference type="Proteomes" id="UP000798602">
    <property type="component" value="Unassembled WGS sequence"/>
</dbReference>
<evidence type="ECO:0000256" key="2">
    <source>
        <dbReference type="ARBA" id="ARBA00010581"/>
    </source>
</evidence>
<organism evidence="9 10">
    <name type="scientific">Flavobacterium ichthyis</name>
    <dbReference type="NCBI Taxonomy" id="2698827"/>
    <lineage>
        <taxon>Bacteria</taxon>
        <taxon>Pseudomonadati</taxon>
        <taxon>Bacteroidota</taxon>
        <taxon>Flavobacteriia</taxon>
        <taxon>Flavobacteriales</taxon>
        <taxon>Flavobacteriaceae</taxon>
        <taxon>Flavobacterium</taxon>
    </lineage>
</organism>
<name>A0ABW9ZA04_9FLAO</name>
<evidence type="ECO:0000256" key="6">
    <source>
        <dbReference type="RuleBase" id="RU003376"/>
    </source>
</evidence>
<gene>
    <name evidence="9" type="ORF">GV828_10060</name>
</gene>
<keyword evidence="5 7" id="KW-0472">Membrane</keyword>
<feature type="domain" description="Heme-copper oxidase subunit III family profile" evidence="8">
    <location>
        <begin position="1"/>
        <end position="193"/>
    </location>
</feature>
<dbReference type="Pfam" id="PF00510">
    <property type="entry name" value="COX3"/>
    <property type="match status" value="1"/>
</dbReference>
<evidence type="ECO:0000256" key="4">
    <source>
        <dbReference type="ARBA" id="ARBA00022989"/>
    </source>
</evidence>
<dbReference type="InterPro" id="IPR035973">
    <property type="entry name" value="Cyt_c_oxidase_su3-like_sf"/>
</dbReference>
<evidence type="ECO:0000259" key="8">
    <source>
        <dbReference type="PROSITE" id="PS50253"/>
    </source>
</evidence>